<dbReference type="EMBL" id="UINC01076550">
    <property type="protein sequence ID" value="SVC15822.1"/>
    <property type="molecule type" value="Genomic_DNA"/>
</dbReference>
<dbReference type="AlphaFoldDB" id="A0A382JWV9"/>
<organism evidence="3">
    <name type="scientific">marine metagenome</name>
    <dbReference type="NCBI Taxonomy" id="408172"/>
    <lineage>
        <taxon>unclassified sequences</taxon>
        <taxon>metagenomes</taxon>
        <taxon>ecological metagenomes</taxon>
    </lineage>
</organism>
<evidence type="ECO:0000256" key="1">
    <source>
        <dbReference type="ARBA" id="ARBA00023239"/>
    </source>
</evidence>
<dbReference type="Pfam" id="PF00215">
    <property type="entry name" value="OMPdecase"/>
    <property type="match status" value="1"/>
</dbReference>
<evidence type="ECO:0000313" key="3">
    <source>
        <dbReference type="EMBL" id="SVC15822.1"/>
    </source>
</evidence>
<dbReference type="InterPro" id="IPR001754">
    <property type="entry name" value="OMPdeCOase_dom"/>
</dbReference>
<gene>
    <name evidence="3" type="ORF">METZ01_LOCUS268676</name>
</gene>
<dbReference type="SUPFAM" id="SSF51366">
    <property type="entry name" value="Ribulose-phoshate binding barrel"/>
    <property type="match status" value="1"/>
</dbReference>
<name>A0A382JWV9_9ZZZZ</name>
<dbReference type="InterPro" id="IPR011060">
    <property type="entry name" value="RibuloseP-bd_barrel"/>
</dbReference>
<keyword evidence="1" id="KW-0456">Lyase</keyword>
<dbReference type="Gene3D" id="3.20.20.70">
    <property type="entry name" value="Aldolase class I"/>
    <property type="match status" value="1"/>
</dbReference>
<dbReference type="InterPro" id="IPR013785">
    <property type="entry name" value="Aldolase_TIM"/>
</dbReference>
<protein>
    <recommendedName>
        <fullName evidence="2">Orotidine 5'-phosphate decarboxylase domain-containing protein</fullName>
    </recommendedName>
</protein>
<sequence>MIWAPGVNLSAVEGVLGQRYGHPGDAVRAGSDAIIVGSGIHGSDDPATAARGYADVSWGALLER</sequence>
<evidence type="ECO:0000259" key="2">
    <source>
        <dbReference type="Pfam" id="PF00215"/>
    </source>
</evidence>
<dbReference type="GO" id="GO:0006207">
    <property type="term" value="P:'de novo' pyrimidine nucleobase biosynthetic process"/>
    <property type="evidence" value="ECO:0007669"/>
    <property type="project" value="InterPro"/>
</dbReference>
<reference evidence="3" key="1">
    <citation type="submission" date="2018-05" db="EMBL/GenBank/DDBJ databases">
        <authorList>
            <person name="Lanie J.A."/>
            <person name="Ng W.-L."/>
            <person name="Kazmierczak K.M."/>
            <person name="Andrzejewski T.M."/>
            <person name="Davidsen T.M."/>
            <person name="Wayne K.J."/>
            <person name="Tettelin H."/>
            <person name="Glass J.I."/>
            <person name="Rusch D."/>
            <person name="Podicherti R."/>
            <person name="Tsui H.-C.T."/>
            <person name="Winkler M.E."/>
        </authorList>
    </citation>
    <scope>NUCLEOTIDE SEQUENCE</scope>
</reference>
<feature type="domain" description="Orotidine 5'-phosphate decarboxylase" evidence="2">
    <location>
        <begin position="3"/>
        <end position="53"/>
    </location>
</feature>
<proteinExistence type="predicted"/>
<dbReference type="GO" id="GO:0004590">
    <property type="term" value="F:orotidine-5'-phosphate decarboxylase activity"/>
    <property type="evidence" value="ECO:0007669"/>
    <property type="project" value="InterPro"/>
</dbReference>
<accession>A0A382JWV9</accession>